<comment type="subcellular location">
    <subcellularLocation>
        <location evidence="1">Membrane</location>
        <topology evidence="1">Multi-pass membrane protein</topology>
    </subcellularLocation>
</comment>
<reference evidence="9 10" key="1">
    <citation type="submission" date="2016-10" db="EMBL/GenBank/DDBJ databases">
        <authorList>
            <person name="de Groot N.N."/>
        </authorList>
    </citation>
    <scope>NUCLEOTIDE SEQUENCE [LARGE SCALE GENOMIC DNA]</scope>
    <source>
        <strain evidence="9 10">DSM 44149</strain>
    </source>
</reference>
<dbReference type="EMBL" id="LT629701">
    <property type="protein sequence ID" value="SDN27343.1"/>
    <property type="molecule type" value="Genomic_DNA"/>
</dbReference>
<feature type="transmembrane region" description="Helical" evidence="7">
    <location>
        <begin position="310"/>
        <end position="335"/>
    </location>
</feature>
<evidence type="ECO:0000256" key="1">
    <source>
        <dbReference type="ARBA" id="ARBA00004141"/>
    </source>
</evidence>
<evidence type="ECO:0000313" key="9">
    <source>
        <dbReference type="EMBL" id="SDN27343.1"/>
    </source>
</evidence>
<feature type="transmembrane region" description="Helical" evidence="7">
    <location>
        <begin position="264"/>
        <end position="290"/>
    </location>
</feature>
<dbReference type="STRING" id="211114.SAMN04489726_5826"/>
<keyword evidence="4" id="KW-0677">Repeat</keyword>
<keyword evidence="5 7" id="KW-1133">Transmembrane helix</keyword>
<feature type="domain" description="Citrate transporter-like" evidence="8">
    <location>
        <begin position="52"/>
        <end position="398"/>
    </location>
</feature>
<protein>
    <submittedName>
        <fullName evidence="9">Anion transporter</fullName>
    </submittedName>
</protein>
<dbReference type="Pfam" id="PF03600">
    <property type="entry name" value="CitMHS"/>
    <property type="match status" value="1"/>
</dbReference>
<evidence type="ECO:0000256" key="4">
    <source>
        <dbReference type="ARBA" id="ARBA00022737"/>
    </source>
</evidence>
<dbReference type="Proteomes" id="UP000183376">
    <property type="component" value="Chromosome I"/>
</dbReference>
<keyword evidence="6 7" id="KW-0472">Membrane</keyword>
<dbReference type="InterPro" id="IPR051679">
    <property type="entry name" value="DASS-Related_Transporters"/>
</dbReference>
<feature type="transmembrane region" description="Helical" evidence="7">
    <location>
        <begin position="423"/>
        <end position="446"/>
    </location>
</feature>
<feature type="transmembrane region" description="Helical" evidence="7">
    <location>
        <begin position="211"/>
        <end position="237"/>
    </location>
</feature>
<dbReference type="PANTHER" id="PTHR43652">
    <property type="entry name" value="BASIC AMINO ACID ANTIPORTER YFCC-RELATED"/>
    <property type="match status" value="1"/>
</dbReference>
<feature type="transmembrane region" description="Helical" evidence="7">
    <location>
        <begin position="171"/>
        <end position="191"/>
    </location>
</feature>
<evidence type="ECO:0000259" key="8">
    <source>
        <dbReference type="Pfam" id="PF03600"/>
    </source>
</evidence>
<organism evidence="9 10">
    <name type="scientific">Allokutzneria albata</name>
    <name type="common">Kibdelosporangium albatum</name>
    <dbReference type="NCBI Taxonomy" id="211114"/>
    <lineage>
        <taxon>Bacteria</taxon>
        <taxon>Bacillati</taxon>
        <taxon>Actinomycetota</taxon>
        <taxon>Actinomycetes</taxon>
        <taxon>Pseudonocardiales</taxon>
        <taxon>Pseudonocardiaceae</taxon>
        <taxon>Allokutzneria</taxon>
    </lineage>
</organism>
<dbReference type="AlphaFoldDB" id="A0A1H0A2Y8"/>
<proteinExistence type="predicted"/>
<feature type="transmembrane region" description="Helical" evidence="7">
    <location>
        <begin position="9"/>
        <end position="28"/>
    </location>
</feature>
<evidence type="ECO:0000256" key="2">
    <source>
        <dbReference type="ARBA" id="ARBA00022448"/>
    </source>
</evidence>
<dbReference type="GO" id="GO:0005886">
    <property type="term" value="C:plasma membrane"/>
    <property type="evidence" value="ECO:0007669"/>
    <property type="project" value="TreeGrafter"/>
</dbReference>
<name>A0A1H0A2Y8_ALLAB</name>
<keyword evidence="2" id="KW-0813">Transport</keyword>
<gene>
    <name evidence="9" type="ORF">SAMN04489726_5826</name>
</gene>
<feature type="transmembrane region" description="Helical" evidence="7">
    <location>
        <begin position="147"/>
        <end position="164"/>
    </location>
</feature>
<dbReference type="OrthoDB" id="9156049at2"/>
<feature type="transmembrane region" description="Helical" evidence="7">
    <location>
        <begin position="376"/>
        <end position="402"/>
    </location>
</feature>
<evidence type="ECO:0000256" key="3">
    <source>
        <dbReference type="ARBA" id="ARBA00022692"/>
    </source>
</evidence>
<evidence type="ECO:0000256" key="7">
    <source>
        <dbReference type="SAM" id="Phobius"/>
    </source>
</evidence>
<feature type="transmembrane region" description="Helical" evidence="7">
    <location>
        <begin position="347"/>
        <end position="364"/>
    </location>
</feature>
<dbReference type="PANTHER" id="PTHR43652:SF2">
    <property type="entry name" value="BASIC AMINO ACID ANTIPORTER YFCC-RELATED"/>
    <property type="match status" value="1"/>
</dbReference>
<dbReference type="eggNOG" id="COG0471">
    <property type="taxonomic scope" value="Bacteria"/>
</dbReference>
<accession>A0A1H0A2Y8</accession>
<dbReference type="GO" id="GO:0022857">
    <property type="term" value="F:transmembrane transporter activity"/>
    <property type="evidence" value="ECO:0007669"/>
    <property type="project" value="InterPro"/>
</dbReference>
<feature type="transmembrane region" description="Helical" evidence="7">
    <location>
        <begin position="61"/>
        <end position="78"/>
    </location>
</feature>
<evidence type="ECO:0000256" key="5">
    <source>
        <dbReference type="ARBA" id="ARBA00022989"/>
    </source>
</evidence>
<keyword evidence="10" id="KW-1185">Reference proteome</keyword>
<dbReference type="InterPro" id="IPR004680">
    <property type="entry name" value="Cit_transptr-like_dom"/>
</dbReference>
<evidence type="ECO:0000313" key="10">
    <source>
        <dbReference type="Proteomes" id="UP000183376"/>
    </source>
</evidence>
<dbReference type="RefSeq" id="WP_081900125.1">
    <property type="nucleotide sequence ID" value="NZ_JOEF01000003.1"/>
</dbReference>
<feature type="transmembrane region" description="Helical" evidence="7">
    <location>
        <begin position="90"/>
        <end position="110"/>
    </location>
</feature>
<sequence>MQTTATRAPVLRLLAGVLGLGSVAFLLVEHAPGLSVSGRLTLGVFAVAIAGWTLTKIDDTYIGLAAAVALVAIGVVSRNELFATLGDDTIWLLVAAFVLAAGVTATGLPTRVATAMATRARSVRGLAHLTTAALLASAFVIPSTSGRAALALPVFLALADALADRPRVVRALAILFPTVILLSAIASLPGAGAHLITSRLLANTTGHEIGFAHWMLLGLPFALVSSHSATELVLFLFTTKADRRLGLSLHLPTSALSSAERRCAVLVLAVGIAWAAGAPATIVAVLAALVVTAPKFGTVTLNKALTGVPWPLLVFMASVTALGTGLSNSGAAKWLAERLLTGVSPDALLVVAVAVSTAAHLLVQSRSARSSVLVPLLIPAATAVGLNPAAVAFASTAAAGFCHTLPSSAKATAMFEGYRTADLVRLAVFLGPLTGLLVLAFATGVWPHLGLPLR</sequence>
<evidence type="ECO:0000256" key="6">
    <source>
        <dbReference type="ARBA" id="ARBA00023136"/>
    </source>
</evidence>
<feature type="transmembrane region" description="Helical" evidence="7">
    <location>
        <begin position="34"/>
        <end position="54"/>
    </location>
</feature>
<keyword evidence="3 7" id="KW-0812">Transmembrane</keyword>